<proteinExistence type="predicted"/>
<accession>A0A6J4SPQ5</accession>
<feature type="region of interest" description="Disordered" evidence="1">
    <location>
        <begin position="1"/>
        <end position="277"/>
    </location>
</feature>
<reference evidence="2" key="1">
    <citation type="submission" date="2020-02" db="EMBL/GenBank/DDBJ databases">
        <authorList>
            <person name="Meier V. D."/>
        </authorList>
    </citation>
    <scope>NUCLEOTIDE SEQUENCE</scope>
    <source>
        <strain evidence="2">AVDCRST_MAG30</strain>
    </source>
</reference>
<dbReference type="EMBL" id="CADCVS010000245">
    <property type="protein sequence ID" value="CAA9499733.1"/>
    <property type="molecule type" value="Genomic_DNA"/>
</dbReference>
<name>A0A6J4SPQ5_9ACTN</name>
<protein>
    <submittedName>
        <fullName evidence="2">Siroheme decarboxylase AhbA, alternate heme biosynthesis pathway / Siroheme decarboxylase AhbB, alternate heme biosynthesis pathway</fullName>
    </submittedName>
</protein>
<dbReference type="AlphaFoldDB" id="A0A6J4SPQ5"/>
<feature type="compositionally biased region" description="Low complexity" evidence="1">
    <location>
        <begin position="34"/>
        <end position="48"/>
    </location>
</feature>
<feature type="non-terminal residue" evidence="2">
    <location>
        <position position="1"/>
    </location>
</feature>
<evidence type="ECO:0000313" key="2">
    <source>
        <dbReference type="EMBL" id="CAA9499733.1"/>
    </source>
</evidence>
<feature type="compositionally biased region" description="Basic residues" evidence="1">
    <location>
        <begin position="191"/>
        <end position="205"/>
    </location>
</feature>
<sequence length="359" mass="39752">GFSSATQGPLAQGRRGDPARRRRQAGHEPHAGLVPARAAAVRPRGAARGDLRGGGPQARRAPDRPPDHPPGHADLRHPRARLRLHARRRQGRPGVPAPRREVHQHAPGRHAQLPAQPRLQPVVHARRREGLEARAGRHARGHGARDGGRVDPPAPDAQALQDPHGPRDGEGHRRPLRGRRGQGAARAHADRGHRRGRRGHPRHPGRHADRLRALRARRRAPRRHPGGGPAPPRVPQGARRAAPRRRDPLPPPRRLQRERHGRVGRPGGQDPRDGQAHGLLPRDLALLRAPDLRRLALLRLHDGPRALQGGVRRDPRLDRRRHRHRAARDALLVDGVQEDPDALLPRRLRRLGAGARGRV</sequence>
<organism evidence="2">
    <name type="scientific">uncultured Solirubrobacteraceae bacterium</name>
    <dbReference type="NCBI Taxonomy" id="1162706"/>
    <lineage>
        <taxon>Bacteria</taxon>
        <taxon>Bacillati</taxon>
        <taxon>Actinomycetota</taxon>
        <taxon>Thermoleophilia</taxon>
        <taxon>Solirubrobacterales</taxon>
        <taxon>Solirubrobacteraceae</taxon>
        <taxon>environmental samples</taxon>
    </lineage>
</organism>
<feature type="non-terminal residue" evidence="2">
    <location>
        <position position="359"/>
    </location>
</feature>
<feature type="compositionally biased region" description="Basic and acidic residues" evidence="1">
    <location>
        <begin position="164"/>
        <end position="173"/>
    </location>
</feature>
<feature type="compositionally biased region" description="Basic residues" evidence="1">
    <location>
        <begin position="213"/>
        <end position="225"/>
    </location>
</feature>
<feature type="compositionally biased region" description="Basic and acidic residues" evidence="1">
    <location>
        <begin position="14"/>
        <end position="30"/>
    </location>
</feature>
<evidence type="ECO:0000256" key="1">
    <source>
        <dbReference type="SAM" id="MobiDB-lite"/>
    </source>
</evidence>
<feature type="compositionally biased region" description="Basic residues" evidence="1">
    <location>
        <begin position="78"/>
        <end position="91"/>
    </location>
</feature>
<feature type="compositionally biased region" description="Basic residues" evidence="1">
    <location>
        <begin position="254"/>
        <end position="263"/>
    </location>
</feature>
<feature type="compositionally biased region" description="Basic and acidic residues" evidence="1">
    <location>
        <begin position="60"/>
        <end position="77"/>
    </location>
</feature>
<gene>
    <name evidence="2" type="ORF">AVDCRST_MAG30-1837</name>
</gene>